<sequence>MIDRHAQSGLPRGCFICRAYRAQDAKLLSPGQLRYVAKAVRRHNNRLLLCRQITRQVRSHPVRSTCSTSKSVTDLQEPFQGGGRDTFHLPPRLPEAPGNATLAWKRTITATTQGQVLFLEANPVQDSPGRATRKLWTRLSPSSFWHWRPREPYTAAVGSTRRNPGCLGGKQGRDLSHGRPAVVAAVSPPAPETMVALSAPSPPDEAYDAFGIATSHCSR</sequence>
<evidence type="ECO:0000313" key="2">
    <source>
        <dbReference type="Proteomes" id="UP001322277"/>
    </source>
</evidence>
<organism evidence="1 2">
    <name type="scientific">Colletotrichum destructivum</name>
    <dbReference type="NCBI Taxonomy" id="34406"/>
    <lineage>
        <taxon>Eukaryota</taxon>
        <taxon>Fungi</taxon>
        <taxon>Dikarya</taxon>
        <taxon>Ascomycota</taxon>
        <taxon>Pezizomycotina</taxon>
        <taxon>Sordariomycetes</taxon>
        <taxon>Hypocreomycetidae</taxon>
        <taxon>Glomerellales</taxon>
        <taxon>Glomerellaceae</taxon>
        <taxon>Colletotrichum</taxon>
        <taxon>Colletotrichum destructivum species complex</taxon>
    </lineage>
</organism>
<dbReference type="EMBL" id="CP137308">
    <property type="protein sequence ID" value="WQF81224.1"/>
    <property type="molecule type" value="Genomic_DNA"/>
</dbReference>
<evidence type="ECO:0000313" key="1">
    <source>
        <dbReference type="EMBL" id="WQF81224.1"/>
    </source>
</evidence>
<accession>A0AAX4ID82</accession>
<name>A0AAX4ID82_9PEZI</name>
<gene>
    <name evidence="1" type="ORF">CDEST_06238</name>
</gene>
<reference evidence="2" key="1">
    <citation type="journal article" date="2023" name="bioRxiv">
        <title>Complete genome of the Medicago anthracnose fungus, Colletotrichum destructivum, reveals a mini-chromosome-like region within a core chromosome.</title>
        <authorList>
            <person name="Lapalu N."/>
            <person name="Simon A."/>
            <person name="Lu A."/>
            <person name="Plaumann P.-L."/>
            <person name="Amselem J."/>
            <person name="Pigne S."/>
            <person name="Auger A."/>
            <person name="Koch C."/>
            <person name="Dallery J.-F."/>
            <person name="O'Connell R.J."/>
        </authorList>
    </citation>
    <scope>NUCLEOTIDE SEQUENCE [LARGE SCALE GENOMIC DNA]</scope>
    <source>
        <strain evidence="2">CBS 520.97</strain>
    </source>
</reference>
<proteinExistence type="predicted"/>
<protein>
    <submittedName>
        <fullName evidence="1">Uncharacterized protein</fullName>
    </submittedName>
</protein>
<dbReference type="AlphaFoldDB" id="A0AAX4ID82"/>
<dbReference type="GeneID" id="87942741"/>
<dbReference type="KEGG" id="cdet:87942741"/>
<keyword evidence="2" id="KW-1185">Reference proteome</keyword>
<dbReference type="RefSeq" id="XP_062778448.1">
    <property type="nucleotide sequence ID" value="XM_062922397.1"/>
</dbReference>
<dbReference type="Proteomes" id="UP001322277">
    <property type="component" value="Chromosome 4"/>
</dbReference>